<dbReference type="RefSeq" id="WP_182837656.1">
    <property type="nucleotide sequence ID" value="NZ_BAAABQ010000009.1"/>
</dbReference>
<feature type="domain" description="AB hydrolase-1" evidence="1">
    <location>
        <begin position="28"/>
        <end position="267"/>
    </location>
</feature>
<dbReference type="InterPro" id="IPR029058">
    <property type="entry name" value="AB_hydrolase_fold"/>
</dbReference>
<name>A0ABR6BH18_9PSEU</name>
<dbReference type="Pfam" id="PF00561">
    <property type="entry name" value="Abhydrolase_1"/>
    <property type="match status" value="1"/>
</dbReference>
<reference evidence="2 3" key="1">
    <citation type="submission" date="2020-08" db="EMBL/GenBank/DDBJ databases">
        <title>Genomic Encyclopedia of Archaeal and Bacterial Type Strains, Phase II (KMG-II): from individual species to whole genera.</title>
        <authorList>
            <person name="Goeker M."/>
        </authorList>
    </citation>
    <scope>NUCLEOTIDE SEQUENCE [LARGE SCALE GENOMIC DNA]</scope>
    <source>
        <strain evidence="2 3">DSM 43850</strain>
    </source>
</reference>
<comment type="caution">
    <text evidence="2">The sequence shown here is derived from an EMBL/GenBank/DDBJ whole genome shotgun (WGS) entry which is preliminary data.</text>
</comment>
<evidence type="ECO:0000313" key="3">
    <source>
        <dbReference type="Proteomes" id="UP000517916"/>
    </source>
</evidence>
<organism evidence="2 3">
    <name type="scientific">Kutzneria viridogrisea</name>
    <dbReference type="NCBI Taxonomy" id="47990"/>
    <lineage>
        <taxon>Bacteria</taxon>
        <taxon>Bacillati</taxon>
        <taxon>Actinomycetota</taxon>
        <taxon>Actinomycetes</taxon>
        <taxon>Pseudonocardiales</taxon>
        <taxon>Pseudonocardiaceae</taxon>
        <taxon>Kutzneria</taxon>
    </lineage>
</organism>
<dbReference type="Gene3D" id="3.40.50.1820">
    <property type="entry name" value="alpha/beta hydrolase"/>
    <property type="match status" value="1"/>
</dbReference>
<evidence type="ECO:0000313" key="2">
    <source>
        <dbReference type="EMBL" id="MBA8926177.1"/>
    </source>
</evidence>
<keyword evidence="3" id="KW-1185">Reference proteome</keyword>
<dbReference type="PANTHER" id="PTHR43433">
    <property type="entry name" value="HYDROLASE, ALPHA/BETA FOLD FAMILY PROTEIN"/>
    <property type="match status" value="1"/>
</dbReference>
<dbReference type="InterPro" id="IPR050471">
    <property type="entry name" value="AB_hydrolase"/>
</dbReference>
<accession>A0ABR6BH18</accession>
<dbReference type="Proteomes" id="UP000517916">
    <property type="component" value="Unassembled WGS sequence"/>
</dbReference>
<evidence type="ECO:0000259" key="1">
    <source>
        <dbReference type="Pfam" id="PF00561"/>
    </source>
</evidence>
<proteinExistence type="predicted"/>
<dbReference type="PANTHER" id="PTHR43433:SF5">
    <property type="entry name" value="AB HYDROLASE-1 DOMAIN-CONTAINING PROTEIN"/>
    <property type="match status" value="1"/>
</dbReference>
<protein>
    <submittedName>
        <fullName evidence="2">Pimeloyl-ACP methyl ester carboxylesterase</fullName>
    </submittedName>
</protein>
<dbReference type="SUPFAM" id="SSF53474">
    <property type="entry name" value="alpha/beta-Hydrolases"/>
    <property type="match status" value="1"/>
</dbReference>
<dbReference type="InterPro" id="IPR000073">
    <property type="entry name" value="AB_hydrolase_1"/>
</dbReference>
<dbReference type="PRINTS" id="PR00111">
    <property type="entry name" value="ABHYDROLASE"/>
</dbReference>
<dbReference type="EMBL" id="JACJID010000002">
    <property type="protein sequence ID" value="MBA8926177.1"/>
    <property type="molecule type" value="Genomic_DNA"/>
</dbReference>
<sequence length="280" mass="29470">MHAHTTGFVTARSGYRLHFDSFGSPEDPALLMIMGGNAPCFAYSEQLCTALAQRGNHVVRYDHRGAGHSSPVDWPAQAYGLDELAEDAADVLTELGLGPARVLGVSTGGAVAQLLALDHAELVSGLVLIATSPDYNVDPSKPPVTGLPLPGREWVELVPNLPADPVAAYLHAWRITVGPAVPFDLDYWTGLVQRTLALPENPAPGVHQGPAVDAAPPRTERLASLTVPTLVVHGGHDVVLPPEHGRALAAAIPGAKLVEVPELGHMFAPSFHDQLVALVS</sequence>
<gene>
    <name evidence="2" type="ORF">BC739_003376</name>
</gene>